<organism evidence="2 4">
    <name type="scientific">Mycobacterium talmoniae</name>
    <dbReference type="NCBI Taxonomy" id="1858794"/>
    <lineage>
        <taxon>Bacteria</taxon>
        <taxon>Bacillati</taxon>
        <taxon>Actinomycetota</taxon>
        <taxon>Actinomycetes</taxon>
        <taxon>Mycobacteriales</taxon>
        <taxon>Mycobacteriaceae</taxon>
        <taxon>Mycobacterium</taxon>
    </lineage>
</organism>
<reference evidence="2 4" key="1">
    <citation type="submission" date="2016-10" db="EMBL/GenBank/DDBJ databases">
        <title>Genome sequence of Mycobacterium talmonii.</title>
        <authorList>
            <person name="Greninger A.L."/>
            <person name="Elliott B."/>
            <person name="Vasireddy S."/>
            <person name="Vasireddy R."/>
        </authorList>
    </citation>
    <scope>NUCLEOTIDE SEQUENCE [LARGE SCALE GENOMIC DNA]</scope>
    <source>
        <strain evidence="2">MO-5499</strain>
        <strain evidence="4">NE-TNMC-100812</strain>
    </source>
</reference>
<accession>A0A1S1NP44</accession>
<keyword evidence="4" id="KW-1185">Reference proteome</keyword>
<evidence type="ECO:0000313" key="2">
    <source>
        <dbReference type="EMBL" id="OHV05989.1"/>
    </source>
</evidence>
<name>A0A1S1NP44_9MYCO</name>
<sequence>MVSKNVRQRGTAALGTGCALAAAALLTSGPAVADSGPPPPLPVFTPGPSDWSPHSEIWPYSTFTEKVTPEMISGMSDSCQWFAAQFDPLMGQINDVNRVLGDNHDVYSGVQSQVNAVVANIDQSTGFLAPRLQPLTIRNTPNNFGPYSPIYGGEQMTSVLFQLSSIADSMKRKEPSGVTHAHIVHAAGWGNALRDSGACN</sequence>
<comment type="caution">
    <text evidence="2">The sequence shown here is derived from an EMBL/GenBank/DDBJ whole genome shotgun (WGS) entry which is preliminary data.</text>
</comment>
<dbReference type="EMBL" id="PPEA01000550">
    <property type="protein sequence ID" value="PQM46067.1"/>
    <property type="molecule type" value="Genomic_DNA"/>
</dbReference>
<protein>
    <submittedName>
        <fullName evidence="2">Uncharacterized protein</fullName>
    </submittedName>
</protein>
<evidence type="ECO:0000313" key="5">
    <source>
        <dbReference type="Proteomes" id="UP000238296"/>
    </source>
</evidence>
<evidence type="ECO:0000313" key="3">
    <source>
        <dbReference type="EMBL" id="PQM46067.1"/>
    </source>
</evidence>
<dbReference type="EMBL" id="MLQM01000010">
    <property type="protein sequence ID" value="OHV05989.1"/>
    <property type="molecule type" value="Genomic_DNA"/>
</dbReference>
<gene>
    <name evidence="2" type="ORF">BKN37_03980</name>
    <name evidence="3" type="ORF">C1Y40_03775</name>
</gene>
<dbReference type="AlphaFoldDB" id="A0A1S1NP44"/>
<evidence type="ECO:0000256" key="1">
    <source>
        <dbReference type="SAM" id="SignalP"/>
    </source>
</evidence>
<evidence type="ECO:0000313" key="4">
    <source>
        <dbReference type="Proteomes" id="UP000179734"/>
    </source>
</evidence>
<dbReference type="Proteomes" id="UP000179734">
    <property type="component" value="Unassembled WGS sequence"/>
</dbReference>
<reference evidence="3 5" key="2">
    <citation type="journal article" date="2017" name="Int. J. Syst. Evol. Microbiol.">
        <title>Mycobacterium talmoniae sp. nov., a slowly growing mycobacterium isolated from human respiratory samples.</title>
        <authorList>
            <person name="Davidson R.M."/>
            <person name="DeGroote M.A."/>
            <person name="Marola J.L."/>
            <person name="Buss S."/>
            <person name="Jones V."/>
            <person name="McNeil M.R."/>
            <person name="Freifeld A.G."/>
            <person name="Elaine Epperson L."/>
            <person name="Hasan N.A."/>
            <person name="Jackson M."/>
            <person name="Iwen P.C."/>
            <person name="Salfinger M."/>
            <person name="Strong M."/>
        </authorList>
    </citation>
    <scope>NUCLEOTIDE SEQUENCE [LARGE SCALE GENOMIC DNA]</scope>
    <source>
        <strain evidence="3 5">ATCC BAA-2683</strain>
    </source>
</reference>
<feature type="chain" id="PRO_5036310329" evidence="1">
    <location>
        <begin position="34"/>
        <end position="200"/>
    </location>
</feature>
<proteinExistence type="predicted"/>
<feature type="signal peptide" evidence="1">
    <location>
        <begin position="1"/>
        <end position="33"/>
    </location>
</feature>
<reference evidence="3" key="3">
    <citation type="submission" date="2018-01" db="EMBL/GenBank/DDBJ databases">
        <authorList>
            <person name="Gaut B.S."/>
            <person name="Morton B.R."/>
            <person name="Clegg M.T."/>
            <person name="Duvall M.R."/>
        </authorList>
    </citation>
    <scope>NUCLEOTIDE SEQUENCE</scope>
    <source>
        <strain evidence="3">ATCC BAA-2683</strain>
    </source>
</reference>
<keyword evidence="1" id="KW-0732">Signal</keyword>
<dbReference type="RefSeq" id="WP_071021846.1">
    <property type="nucleotide sequence ID" value="NZ_MLQM01000010.1"/>
</dbReference>
<dbReference type="Proteomes" id="UP000238296">
    <property type="component" value="Unassembled WGS sequence"/>
</dbReference>